<feature type="compositionally biased region" description="Pro residues" evidence="1">
    <location>
        <begin position="40"/>
        <end position="55"/>
    </location>
</feature>
<feature type="transmembrane region" description="Helical" evidence="2">
    <location>
        <begin position="314"/>
        <end position="340"/>
    </location>
</feature>
<feature type="transmembrane region" description="Helical" evidence="2">
    <location>
        <begin position="73"/>
        <end position="94"/>
    </location>
</feature>
<feature type="transmembrane region" description="Helical" evidence="2">
    <location>
        <begin position="202"/>
        <end position="223"/>
    </location>
</feature>
<feature type="transmembrane region" description="Helical" evidence="2">
    <location>
        <begin position="235"/>
        <end position="253"/>
    </location>
</feature>
<keyword evidence="2" id="KW-0812">Transmembrane</keyword>
<name>A0A1H4ED07_9BURK</name>
<organism evidence="3 4">
    <name type="scientific">Paraburkholderia sartisoli</name>
    <dbReference type="NCBI Taxonomy" id="83784"/>
    <lineage>
        <taxon>Bacteria</taxon>
        <taxon>Pseudomonadati</taxon>
        <taxon>Pseudomonadota</taxon>
        <taxon>Betaproteobacteria</taxon>
        <taxon>Burkholderiales</taxon>
        <taxon>Burkholderiaceae</taxon>
        <taxon>Paraburkholderia</taxon>
    </lineage>
</organism>
<keyword evidence="4" id="KW-1185">Reference proteome</keyword>
<keyword evidence="2" id="KW-1133">Transmembrane helix</keyword>
<reference evidence="4" key="1">
    <citation type="submission" date="2016-10" db="EMBL/GenBank/DDBJ databases">
        <authorList>
            <person name="Varghese N."/>
            <person name="Submissions S."/>
        </authorList>
    </citation>
    <scope>NUCLEOTIDE SEQUENCE [LARGE SCALE GENOMIC DNA]</scope>
    <source>
        <strain evidence="4">LMG 24000</strain>
    </source>
</reference>
<accession>A0A1H4ED07</accession>
<feature type="transmembrane region" description="Helical" evidence="2">
    <location>
        <begin position="145"/>
        <end position="167"/>
    </location>
</feature>
<dbReference type="Proteomes" id="UP000198638">
    <property type="component" value="Unassembled WGS sequence"/>
</dbReference>
<sequence>MNPDAGFPDGLPPGPGNGVPAGAGARAVTPLVQPRDPAVSPWPRPRPLYPTPDPMQPGVRRAPARKARKKSRIGPVSVPAVMFIVMFALCFMHMGRLVELFYPAAAVLIALWLYRVHPAHYLGFTCWVFFLSAEIRRVGDFFAGGFNPVSTIMVAPLACAAISGFALITDMKILGQRRAMPLALVLSALLYTWLIGVTRAGFSAATFALANAIFPALVGFRFISTWQAYPDYQRVLLSTFIFGSIVMGAYGIYEFVSPPPWDVFWLLASGMTSEGQPVPFGLRIASTMNSSGPFANTALVCILMVLAGKGKLRIAAAIMLPALMFTAVRSAWGGLLIGLIYPIAMLDGRSRIRMIAGIVACVAICLPLTMIDEVSKHFTSRLETVQNLGQDDSYQVRVGMYSSFMGRALTDISGQGFGTTGVASKLADTSNVIAVFDSGVMEVPYTMGWPGSLLYVSGIVLLITRAFAASRARPHDRFGVSGVGIAVAIVAMMLFSNTLAGMTGMFFFIGVLMPVNGLRYVRETEAAARREAAKRQAAQAAHAAQPPPTAVVTPQYGPHTVPSVPFHSGAGR</sequence>
<proteinExistence type="predicted"/>
<evidence type="ECO:0000256" key="1">
    <source>
        <dbReference type="SAM" id="MobiDB-lite"/>
    </source>
</evidence>
<feature type="transmembrane region" description="Helical" evidence="2">
    <location>
        <begin position="352"/>
        <end position="371"/>
    </location>
</feature>
<feature type="transmembrane region" description="Helical" evidence="2">
    <location>
        <begin position="478"/>
        <end position="496"/>
    </location>
</feature>
<feature type="transmembrane region" description="Helical" evidence="2">
    <location>
        <begin position="179"/>
        <end position="196"/>
    </location>
</feature>
<evidence type="ECO:0000256" key="2">
    <source>
        <dbReference type="SAM" id="Phobius"/>
    </source>
</evidence>
<dbReference type="InterPro" id="IPR051533">
    <property type="entry name" value="WaaL-like"/>
</dbReference>
<feature type="transmembrane region" description="Helical" evidence="2">
    <location>
        <begin position="447"/>
        <end position="466"/>
    </location>
</feature>
<dbReference type="AlphaFoldDB" id="A0A1H4ED07"/>
<dbReference type="OrthoDB" id="7295126at2"/>
<dbReference type="PANTHER" id="PTHR37422:SF13">
    <property type="entry name" value="LIPOPOLYSACCHARIDE BIOSYNTHESIS PROTEIN PA4999-RELATED"/>
    <property type="match status" value="1"/>
</dbReference>
<dbReference type="EMBL" id="FNRQ01000003">
    <property type="protein sequence ID" value="SEA82707.1"/>
    <property type="molecule type" value="Genomic_DNA"/>
</dbReference>
<evidence type="ECO:0000313" key="3">
    <source>
        <dbReference type="EMBL" id="SEA82707.1"/>
    </source>
</evidence>
<feature type="region of interest" description="Disordered" evidence="1">
    <location>
        <begin position="1"/>
        <end position="66"/>
    </location>
</feature>
<evidence type="ECO:0008006" key="5">
    <source>
        <dbReference type="Google" id="ProtNLM"/>
    </source>
</evidence>
<gene>
    <name evidence="3" type="ORF">SAMN05192564_103265</name>
</gene>
<feature type="transmembrane region" description="Helical" evidence="2">
    <location>
        <begin position="502"/>
        <end position="521"/>
    </location>
</feature>
<keyword evidence="2" id="KW-0472">Membrane</keyword>
<evidence type="ECO:0000313" key="4">
    <source>
        <dbReference type="Proteomes" id="UP000198638"/>
    </source>
</evidence>
<feature type="region of interest" description="Disordered" evidence="1">
    <location>
        <begin position="537"/>
        <end position="556"/>
    </location>
</feature>
<dbReference type="PANTHER" id="PTHR37422">
    <property type="entry name" value="TEICHURONIC ACID BIOSYNTHESIS PROTEIN TUAE"/>
    <property type="match status" value="1"/>
</dbReference>
<dbReference type="STRING" id="83784.SAMN05192564_103265"/>
<dbReference type="RefSeq" id="WP_090533410.1">
    <property type="nucleotide sequence ID" value="NZ_FNRQ01000003.1"/>
</dbReference>
<protein>
    <recommendedName>
        <fullName evidence="5">O-antigen ligase like membrane protein</fullName>
    </recommendedName>
</protein>
<feature type="compositionally biased region" description="Low complexity" evidence="1">
    <location>
        <begin position="537"/>
        <end position="555"/>
    </location>
</feature>